<dbReference type="AlphaFoldDB" id="A0AAV9PD82"/>
<dbReference type="RefSeq" id="XP_064660480.1">
    <property type="nucleotide sequence ID" value="XM_064801850.1"/>
</dbReference>
<evidence type="ECO:0000313" key="3">
    <source>
        <dbReference type="Proteomes" id="UP001337655"/>
    </source>
</evidence>
<reference evidence="2 3" key="1">
    <citation type="submission" date="2023-08" db="EMBL/GenBank/DDBJ databases">
        <title>Black Yeasts Isolated from many extreme environments.</title>
        <authorList>
            <person name="Coleine C."/>
            <person name="Stajich J.E."/>
            <person name="Selbmann L."/>
        </authorList>
    </citation>
    <scope>NUCLEOTIDE SEQUENCE [LARGE SCALE GENOMIC DNA]</scope>
    <source>
        <strain evidence="2 3">CCFEE 5935</strain>
    </source>
</reference>
<keyword evidence="3" id="KW-1185">Reference proteome</keyword>
<name>A0AAV9PD82_9PEZI</name>
<feature type="signal peptide" evidence="1">
    <location>
        <begin position="1"/>
        <end position="24"/>
    </location>
</feature>
<dbReference type="GeneID" id="89925942"/>
<protein>
    <submittedName>
        <fullName evidence="2">Uncharacterized protein</fullName>
    </submittedName>
</protein>
<proteinExistence type="predicted"/>
<sequence>MAPNLLPNTLYLYLLAIIPQFTSAQTTPMTVNNTAASPTPTSNYPIKTIFLPLDVPPNLGASIVTAAPNATEYALSCLSTPSQNSDDTCAFATPVTITEGPGTLVYTIFYHDDEGATTNAAPATINCALSGSPSVTAATCIGRSAIAGLGEFASTSTLAYSQILYATLAVTAGREKLEGVREGEGRAGGSSSSEGVGARATAGLGGGMRWVAGAALGVAAAVVR</sequence>
<accession>A0AAV9PD82</accession>
<organism evidence="2 3">
    <name type="scientific">Saxophila tyrrhenica</name>
    <dbReference type="NCBI Taxonomy" id="1690608"/>
    <lineage>
        <taxon>Eukaryota</taxon>
        <taxon>Fungi</taxon>
        <taxon>Dikarya</taxon>
        <taxon>Ascomycota</taxon>
        <taxon>Pezizomycotina</taxon>
        <taxon>Dothideomycetes</taxon>
        <taxon>Dothideomycetidae</taxon>
        <taxon>Mycosphaerellales</taxon>
        <taxon>Extremaceae</taxon>
        <taxon>Saxophila</taxon>
    </lineage>
</organism>
<dbReference type="Proteomes" id="UP001337655">
    <property type="component" value="Unassembled WGS sequence"/>
</dbReference>
<gene>
    <name evidence="2" type="ORF">LTR77_004597</name>
</gene>
<keyword evidence="1" id="KW-0732">Signal</keyword>
<feature type="chain" id="PRO_5043844042" evidence="1">
    <location>
        <begin position="25"/>
        <end position="224"/>
    </location>
</feature>
<evidence type="ECO:0000256" key="1">
    <source>
        <dbReference type="SAM" id="SignalP"/>
    </source>
</evidence>
<evidence type="ECO:0000313" key="2">
    <source>
        <dbReference type="EMBL" id="KAK5171452.1"/>
    </source>
</evidence>
<dbReference type="EMBL" id="JAVRRT010000006">
    <property type="protein sequence ID" value="KAK5171452.1"/>
    <property type="molecule type" value="Genomic_DNA"/>
</dbReference>
<comment type="caution">
    <text evidence="2">The sequence shown here is derived from an EMBL/GenBank/DDBJ whole genome shotgun (WGS) entry which is preliminary data.</text>
</comment>